<organism evidence="1 2">
    <name type="scientific">Dallia pectoralis</name>
    <name type="common">Alaska blackfish</name>
    <dbReference type="NCBI Taxonomy" id="75939"/>
    <lineage>
        <taxon>Eukaryota</taxon>
        <taxon>Metazoa</taxon>
        <taxon>Chordata</taxon>
        <taxon>Craniata</taxon>
        <taxon>Vertebrata</taxon>
        <taxon>Euteleostomi</taxon>
        <taxon>Actinopterygii</taxon>
        <taxon>Neopterygii</taxon>
        <taxon>Teleostei</taxon>
        <taxon>Protacanthopterygii</taxon>
        <taxon>Esociformes</taxon>
        <taxon>Umbridae</taxon>
        <taxon>Dallia</taxon>
    </lineage>
</organism>
<dbReference type="Proteomes" id="UP001157502">
    <property type="component" value="Chromosome 31"/>
</dbReference>
<name>A0ACC2FAB9_DALPE</name>
<dbReference type="EMBL" id="CM055758">
    <property type="protein sequence ID" value="KAJ7988341.1"/>
    <property type="molecule type" value="Genomic_DNA"/>
</dbReference>
<sequence>MEVFQCAWLHTDRLALRRTQHSSIRAIGSSYRLEHGDAQDPNCETHGGGKGYPSPARGGMPLAGYVAAAYPLRAAQHGAPPQRGTRDDSPQLGLSHASGMWKKWRARGLWGAYDAAAWLERAGGRGDGGTYPVHVNMFTSWRAHSFHLWRSN</sequence>
<proteinExistence type="predicted"/>
<evidence type="ECO:0000313" key="2">
    <source>
        <dbReference type="Proteomes" id="UP001157502"/>
    </source>
</evidence>
<gene>
    <name evidence="1" type="ORF">DPEC_G00322560</name>
</gene>
<accession>A0ACC2FAB9</accession>
<protein>
    <submittedName>
        <fullName evidence="1">Uncharacterized protein</fullName>
    </submittedName>
</protein>
<evidence type="ECO:0000313" key="1">
    <source>
        <dbReference type="EMBL" id="KAJ7988341.1"/>
    </source>
</evidence>
<reference evidence="1" key="1">
    <citation type="submission" date="2021-05" db="EMBL/GenBank/DDBJ databases">
        <authorList>
            <person name="Pan Q."/>
            <person name="Jouanno E."/>
            <person name="Zahm M."/>
            <person name="Klopp C."/>
            <person name="Cabau C."/>
            <person name="Louis A."/>
            <person name="Berthelot C."/>
            <person name="Parey E."/>
            <person name="Roest Crollius H."/>
            <person name="Montfort J."/>
            <person name="Robinson-Rechavi M."/>
            <person name="Bouchez O."/>
            <person name="Lampietro C."/>
            <person name="Lopez Roques C."/>
            <person name="Donnadieu C."/>
            <person name="Postlethwait J."/>
            <person name="Bobe J."/>
            <person name="Dillon D."/>
            <person name="Chandos A."/>
            <person name="von Hippel F."/>
            <person name="Guiguen Y."/>
        </authorList>
    </citation>
    <scope>NUCLEOTIDE SEQUENCE</scope>
    <source>
        <strain evidence="1">YG-Jan2019</strain>
    </source>
</reference>
<keyword evidence="2" id="KW-1185">Reference proteome</keyword>
<comment type="caution">
    <text evidence="1">The sequence shown here is derived from an EMBL/GenBank/DDBJ whole genome shotgun (WGS) entry which is preliminary data.</text>
</comment>